<feature type="transmembrane region" description="Helical" evidence="1">
    <location>
        <begin position="167"/>
        <end position="188"/>
    </location>
</feature>
<comment type="caution">
    <text evidence="2">The sequence shown here is derived from an EMBL/GenBank/DDBJ whole genome shotgun (WGS) entry which is preliminary data.</text>
</comment>
<dbReference type="AlphaFoldDB" id="A0A8K1FH27"/>
<feature type="transmembrane region" description="Helical" evidence="1">
    <location>
        <begin position="292"/>
        <end position="312"/>
    </location>
</feature>
<evidence type="ECO:0000313" key="3">
    <source>
        <dbReference type="Proteomes" id="UP000794436"/>
    </source>
</evidence>
<name>A0A8K1FH27_PYTOL</name>
<organism evidence="2 3">
    <name type="scientific">Pythium oligandrum</name>
    <name type="common">Mycoparasitic fungus</name>
    <dbReference type="NCBI Taxonomy" id="41045"/>
    <lineage>
        <taxon>Eukaryota</taxon>
        <taxon>Sar</taxon>
        <taxon>Stramenopiles</taxon>
        <taxon>Oomycota</taxon>
        <taxon>Peronosporomycetes</taxon>
        <taxon>Pythiales</taxon>
        <taxon>Pythiaceae</taxon>
        <taxon>Pythium</taxon>
    </lineage>
</organism>
<feature type="transmembrane region" description="Helical" evidence="1">
    <location>
        <begin position="261"/>
        <end position="280"/>
    </location>
</feature>
<protein>
    <submittedName>
        <fullName evidence="2">Uncharacterized protein</fullName>
    </submittedName>
</protein>
<dbReference type="Proteomes" id="UP000794436">
    <property type="component" value="Unassembled WGS sequence"/>
</dbReference>
<feature type="transmembrane region" description="Helical" evidence="1">
    <location>
        <begin position="332"/>
        <end position="353"/>
    </location>
</feature>
<feature type="transmembrane region" description="Helical" evidence="1">
    <location>
        <begin position="32"/>
        <end position="49"/>
    </location>
</feature>
<evidence type="ECO:0000256" key="1">
    <source>
        <dbReference type="SAM" id="Phobius"/>
    </source>
</evidence>
<sequence>MAMLVTANTFQLALLLDSVVYTRAFITKMLTIGSPGLFVGIITSALHIPSELHYFSFKIFGLTMDGMDLLINGNVTIAYFTGVKVLRSLHFVLRKGKVSDVPCEMYFPLCRLVSRTEHLERQRSHTAPPSRGPYQQELHLLRTEEFRVIDARLTLIPARLRLRIPGIVLNNIGYVGVFSSTVALIWHASNFKADPTKPQVVLAVIGLASAVIVFVAYIPHYQRVLFRRVLIEIDSWFISFLFTTVTFGACDIMHWDTRVFFLVPAWIWCHWTIFLDALPPITRTRLQFQRRFALVVNSALFFFPLVIGYWIFFSKAPKMQNREMLNVPLGSFTVRMEMYSFLASKLFTMWVWTGRFLWRERFRPHDAFKLIKHRAQYRIAPPTAPPIAQRAVQPQLRRAWASVSNLHRKASS</sequence>
<keyword evidence="1" id="KW-0472">Membrane</keyword>
<keyword evidence="3" id="KW-1185">Reference proteome</keyword>
<dbReference type="EMBL" id="SPLM01000111">
    <property type="protein sequence ID" value="TMW58348.1"/>
    <property type="molecule type" value="Genomic_DNA"/>
</dbReference>
<feature type="transmembrane region" description="Helical" evidence="1">
    <location>
        <begin position="233"/>
        <end position="255"/>
    </location>
</feature>
<feature type="transmembrane region" description="Helical" evidence="1">
    <location>
        <begin position="200"/>
        <end position="221"/>
    </location>
</feature>
<reference evidence="2" key="1">
    <citation type="submission" date="2019-03" db="EMBL/GenBank/DDBJ databases">
        <title>Long read genome sequence of the mycoparasitic Pythium oligandrum ATCC 38472 isolated from sugarbeet rhizosphere.</title>
        <authorList>
            <person name="Gaulin E."/>
        </authorList>
    </citation>
    <scope>NUCLEOTIDE SEQUENCE</scope>
    <source>
        <strain evidence="2">ATCC 38472_TT</strain>
    </source>
</reference>
<accession>A0A8K1FH27</accession>
<keyword evidence="1" id="KW-1133">Transmembrane helix</keyword>
<keyword evidence="1" id="KW-0812">Transmembrane</keyword>
<proteinExistence type="predicted"/>
<gene>
    <name evidence="2" type="ORF">Poli38472_009907</name>
</gene>
<evidence type="ECO:0000313" key="2">
    <source>
        <dbReference type="EMBL" id="TMW58348.1"/>
    </source>
</evidence>